<feature type="transmembrane region" description="Helical" evidence="6">
    <location>
        <begin position="242"/>
        <end position="264"/>
    </location>
</feature>
<dbReference type="PROSITE" id="PS00216">
    <property type="entry name" value="SUGAR_TRANSPORT_1"/>
    <property type="match status" value="1"/>
</dbReference>
<feature type="compositionally biased region" description="Basic and acidic residues" evidence="5">
    <location>
        <begin position="209"/>
        <end position="218"/>
    </location>
</feature>
<accession>A0A173LMR8</accession>
<keyword evidence="2 6" id="KW-0812">Transmembrane</keyword>
<feature type="transmembrane region" description="Helical" evidence="6">
    <location>
        <begin position="402"/>
        <end position="424"/>
    </location>
</feature>
<keyword evidence="8" id="KW-1185">Reference proteome</keyword>
<dbReference type="STRING" id="499555.BJL86_2054"/>
<dbReference type="InterPro" id="IPR036259">
    <property type="entry name" value="MFS_trans_sf"/>
</dbReference>
<comment type="subcellular location">
    <subcellularLocation>
        <location evidence="1">Membrane</location>
        <topology evidence="1">Multi-pass membrane protein</topology>
    </subcellularLocation>
</comment>
<feature type="transmembrane region" description="Helical" evidence="6">
    <location>
        <begin position="336"/>
        <end position="360"/>
    </location>
</feature>
<feature type="transmembrane region" description="Helical" evidence="6">
    <location>
        <begin position="111"/>
        <end position="135"/>
    </location>
</feature>
<feature type="transmembrane region" description="Helical" evidence="6">
    <location>
        <begin position="21"/>
        <end position="37"/>
    </location>
</feature>
<dbReference type="EMBL" id="CP015961">
    <property type="protein sequence ID" value="ANI92821.1"/>
    <property type="molecule type" value="Genomic_DNA"/>
</dbReference>
<reference evidence="7 8" key="1">
    <citation type="submission" date="2016-06" db="EMBL/GenBank/DDBJ databases">
        <title>Complete genome sequence of a saline-alkali tolerant type strain Dietzia timorensis ID05-A0528T.</title>
        <authorList>
            <person name="Wu X."/>
        </authorList>
    </citation>
    <scope>NUCLEOTIDE SEQUENCE [LARGE SCALE GENOMIC DNA]</scope>
    <source>
        <strain evidence="7 8">ID05-A0528</strain>
    </source>
</reference>
<evidence type="ECO:0000313" key="7">
    <source>
        <dbReference type="EMBL" id="ANI92821.1"/>
    </source>
</evidence>
<evidence type="ECO:0000256" key="5">
    <source>
        <dbReference type="SAM" id="MobiDB-lite"/>
    </source>
</evidence>
<evidence type="ECO:0008006" key="9">
    <source>
        <dbReference type="Google" id="ProtNLM"/>
    </source>
</evidence>
<feature type="transmembrane region" description="Helical" evidence="6">
    <location>
        <begin position="372"/>
        <end position="396"/>
    </location>
</feature>
<evidence type="ECO:0000256" key="4">
    <source>
        <dbReference type="ARBA" id="ARBA00023136"/>
    </source>
</evidence>
<evidence type="ECO:0000256" key="2">
    <source>
        <dbReference type="ARBA" id="ARBA00022692"/>
    </source>
</evidence>
<evidence type="ECO:0000256" key="6">
    <source>
        <dbReference type="SAM" id="Phobius"/>
    </source>
</evidence>
<dbReference type="Pfam" id="PF07690">
    <property type="entry name" value="MFS_1"/>
    <property type="match status" value="1"/>
</dbReference>
<dbReference type="InterPro" id="IPR011701">
    <property type="entry name" value="MFS"/>
</dbReference>
<feature type="transmembrane region" description="Helical" evidence="6">
    <location>
        <begin position="276"/>
        <end position="294"/>
    </location>
</feature>
<keyword evidence="3 6" id="KW-1133">Transmembrane helix</keyword>
<feature type="transmembrane region" description="Helical" evidence="6">
    <location>
        <begin position="156"/>
        <end position="177"/>
    </location>
</feature>
<feature type="transmembrane region" description="Helical" evidence="6">
    <location>
        <begin position="183"/>
        <end position="203"/>
    </location>
</feature>
<dbReference type="RefSeq" id="WP_067478027.1">
    <property type="nucleotide sequence ID" value="NZ_CP015961.1"/>
</dbReference>
<evidence type="ECO:0000256" key="3">
    <source>
        <dbReference type="ARBA" id="ARBA00022989"/>
    </source>
</evidence>
<dbReference type="AlphaFoldDB" id="A0A173LMR8"/>
<feature type="transmembrane region" description="Helical" evidence="6">
    <location>
        <begin position="57"/>
        <end position="76"/>
    </location>
</feature>
<organism evidence="7 8">
    <name type="scientific">Dietzia timorensis</name>
    <dbReference type="NCBI Taxonomy" id="499555"/>
    <lineage>
        <taxon>Bacteria</taxon>
        <taxon>Bacillati</taxon>
        <taxon>Actinomycetota</taxon>
        <taxon>Actinomycetes</taxon>
        <taxon>Mycobacteriales</taxon>
        <taxon>Dietziaceae</taxon>
        <taxon>Dietzia</taxon>
    </lineage>
</organism>
<sequence>MTTTMAPATKRRESPRLLDKAPPWALLAATMFLIAWGGNQFTPLLVFYSGEGIDQVVVNSLLFAYVVGIVPGLAISAPLSDRFGRRPVALPAPWIGIAGSVFLAIGGDAPLMLGIGRVLCGLALGIAMAVGGSWLKEVSSPPYDLAADGLAGARRQGLSLTAGFAVGAAIAGVLAQWAPAPHVLPYLVHIVLSVPFALALSVVPETLDRRPASTREDDGGTPAARRADTPPPIATHFAAPRFLLVVALTAPWVFGAAGVAYAIIPGQLAENVQSAPVAFSALLCVLTLGSGFVVQQLARRIYVPGSIILAKLTYSLILAGMLLAVVTMLLLESTPWSVAVGILAAITLGCAYGMALQCGLLEVQRYAHNSNLAAFTAVFYTLAYLGFGFPMVLSALSGVASYPVMLGAGAVIAAASGILMFVAAKVHNRR</sequence>
<feature type="region of interest" description="Disordered" evidence="5">
    <location>
        <begin position="209"/>
        <end position="232"/>
    </location>
</feature>
<feature type="transmembrane region" description="Helical" evidence="6">
    <location>
        <begin position="88"/>
        <end position="105"/>
    </location>
</feature>
<dbReference type="GO" id="GO:0016020">
    <property type="term" value="C:membrane"/>
    <property type="evidence" value="ECO:0007669"/>
    <property type="project" value="UniProtKB-SubCell"/>
</dbReference>
<dbReference type="GO" id="GO:0022857">
    <property type="term" value="F:transmembrane transporter activity"/>
    <property type="evidence" value="ECO:0007669"/>
    <property type="project" value="InterPro"/>
</dbReference>
<proteinExistence type="predicted"/>
<evidence type="ECO:0000313" key="8">
    <source>
        <dbReference type="Proteomes" id="UP000186104"/>
    </source>
</evidence>
<dbReference type="Gene3D" id="1.20.1250.20">
    <property type="entry name" value="MFS general substrate transporter like domains"/>
    <property type="match status" value="1"/>
</dbReference>
<evidence type="ECO:0000256" key="1">
    <source>
        <dbReference type="ARBA" id="ARBA00004141"/>
    </source>
</evidence>
<dbReference type="SUPFAM" id="SSF103473">
    <property type="entry name" value="MFS general substrate transporter"/>
    <property type="match status" value="1"/>
</dbReference>
<feature type="transmembrane region" description="Helical" evidence="6">
    <location>
        <begin position="306"/>
        <end position="330"/>
    </location>
</feature>
<protein>
    <recommendedName>
        <fullName evidence="9">Major facilitator superfamily (MFS) profile domain-containing protein</fullName>
    </recommendedName>
</protein>
<dbReference type="KEGG" id="dtm:BJL86_2054"/>
<dbReference type="InterPro" id="IPR005829">
    <property type="entry name" value="Sugar_transporter_CS"/>
</dbReference>
<name>A0A173LMR8_9ACTN</name>
<dbReference type="Proteomes" id="UP000186104">
    <property type="component" value="Chromosome"/>
</dbReference>
<gene>
    <name evidence="7" type="ORF">BJL86_2054</name>
</gene>
<keyword evidence="4 6" id="KW-0472">Membrane</keyword>